<evidence type="ECO:0000256" key="8">
    <source>
        <dbReference type="HAMAP-Rule" id="MF_01416"/>
    </source>
</evidence>
<name>A0A419SH09_9BACL</name>
<dbReference type="OrthoDB" id="9802471at2"/>
<dbReference type="InterPro" id="IPR000711">
    <property type="entry name" value="ATPase_OSCP/dsu"/>
</dbReference>
<comment type="similarity">
    <text evidence="8">Belongs to the ATPase delta chain family.</text>
</comment>
<dbReference type="HAMAP" id="MF_01416">
    <property type="entry name" value="ATP_synth_delta_bact"/>
    <property type="match status" value="1"/>
</dbReference>
<keyword evidence="3 8" id="KW-0375">Hydrogen ion transport</keyword>
<gene>
    <name evidence="8" type="primary">atpH</name>
    <name evidence="9" type="ORF">BEP19_12635</name>
</gene>
<keyword evidence="10" id="KW-1185">Reference proteome</keyword>
<dbReference type="GO" id="GO:0046933">
    <property type="term" value="F:proton-transporting ATP synthase activity, rotational mechanism"/>
    <property type="evidence" value="ECO:0007669"/>
    <property type="project" value="UniProtKB-UniRule"/>
</dbReference>
<organism evidence="9 10">
    <name type="scientific">Ammoniphilus oxalaticus</name>
    <dbReference type="NCBI Taxonomy" id="66863"/>
    <lineage>
        <taxon>Bacteria</taxon>
        <taxon>Bacillati</taxon>
        <taxon>Bacillota</taxon>
        <taxon>Bacilli</taxon>
        <taxon>Bacillales</taxon>
        <taxon>Paenibacillaceae</taxon>
        <taxon>Aneurinibacillus group</taxon>
        <taxon>Ammoniphilus</taxon>
    </lineage>
</organism>
<evidence type="ECO:0000256" key="1">
    <source>
        <dbReference type="ARBA" id="ARBA00004370"/>
    </source>
</evidence>
<evidence type="ECO:0000313" key="10">
    <source>
        <dbReference type="Proteomes" id="UP000284219"/>
    </source>
</evidence>
<protein>
    <recommendedName>
        <fullName evidence="8">ATP synthase subunit delta</fullName>
    </recommendedName>
    <alternativeName>
        <fullName evidence="8">ATP synthase F(1) sector subunit delta</fullName>
    </alternativeName>
    <alternativeName>
        <fullName evidence="8">F-type ATPase subunit delta</fullName>
        <shortName evidence="8">F-ATPase subunit delta</shortName>
    </alternativeName>
</protein>
<dbReference type="Proteomes" id="UP000284219">
    <property type="component" value="Unassembled WGS sequence"/>
</dbReference>
<evidence type="ECO:0000256" key="4">
    <source>
        <dbReference type="ARBA" id="ARBA00023065"/>
    </source>
</evidence>
<dbReference type="PANTHER" id="PTHR11910">
    <property type="entry name" value="ATP SYNTHASE DELTA CHAIN"/>
    <property type="match status" value="1"/>
</dbReference>
<evidence type="ECO:0000313" key="9">
    <source>
        <dbReference type="EMBL" id="RKD23066.1"/>
    </source>
</evidence>
<evidence type="ECO:0000256" key="7">
    <source>
        <dbReference type="ARBA" id="ARBA00023310"/>
    </source>
</evidence>
<accession>A0A419SH09</accession>
<dbReference type="AlphaFoldDB" id="A0A419SH09"/>
<evidence type="ECO:0000256" key="5">
    <source>
        <dbReference type="ARBA" id="ARBA00023136"/>
    </source>
</evidence>
<dbReference type="EMBL" id="MCHY01000009">
    <property type="protein sequence ID" value="RKD23066.1"/>
    <property type="molecule type" value="Genomic_DNA"/>
</dbReference>
<proteinExistence type="inferred from homology"/>
<dbReference type="NCBIfam" id="TIGR01145">
    <property type="entry name" value="ATP_synt_delta"/>
    <property type="match status" value="1"/>
</dbReference>
<dbReference type="PROSITE" id="PS00389">
    <property type="entry name" value="ATPASE_DELTA"/>
    <property type="match status" value="1"/>
</dbReference>
<comment type="function">
    <text evidence="8">F(1)F(0) ATP synthase produces ATP from ADP in the presence of a proton or sodium gradient. F-type ATPases consist of two structural domains, F(1) containing the extramembraneous catalytic core and F(0) containing the membrane proton channel, linked together by a central stalk and a peripheral stalk. During catalysis, ATP synthesis in the catalytic domain of F(1) is coupled via a rotary mechanism of the central stalk subunits to proton translocation.</text>
</comment>
<dbReference type="Pfam" id="PF00213">
    <property type="entry name" value="OSCP"/>
    <property type="match status" value="1"/>
</dbReference>
<keyword evidence="6 8" id="KW-0139">CF(1)</keyword>
<dbReference type="InterPro" id="IPR020781">
    <property type="entry name" value="ATPase_OSCP/d_CS"/>
</dbReference>
<keyword evidence="5 8" id="KW-0472">Membrane</keyword>
<dbReference type="RefSeq" id="WP_120190556.1">
    <property type="nucleotide sequence ID" value="NZ_MCHY01000009.1"/>
</dbReference>
<comment type="caution">
    <text evidence="9">The sequence shown here is derived from an EMBL/GenBank/DDBJ whole genome shotgun (WGS) entry which is preliminary data.</text>
</comment>
<evidence type="ECO:0000256" key="6">
    <source>
        <dbReference type="ARBA" id="ARBA00023196"/>
    </source>
</evidence>
<dbReference type="GO" id="GO:0005886">
    <property type="term" value="C:plasma membrane"/>
    <property type="evidence" value="ECO:0007669"/>
    <property type="project" value="UniProtKB-SubCell"/>
</dbReference>
<dbReference type="GO" id="GO:0045259">
    <property type="term" value="C:proton-transporting ATP synthase complex"/>
    <property type="evidence" value="ECO:0007669"/>
    <property type="project" value="UniProtKB-KW"/>
</dbReference>
<evidence type="ECO:0000256" key="3">
    <source>
        <dbReference type="ARBA" id="ARBA00022781"/>
    </source>
</evidence>
<keyword evidence="8" id="KW-1003">Cell membrane</keyword>
<dbReference type="PRINTS" id="PR00125">
    <property type="entry name" value="ATPASEDELTA"/>
</dbReference>
<dbReference type="NCBIfam" id="NF004403">
    <property type="entry name" value="PRK05758.2-4"/>
    <property type="match status" value="1"/>
</dbReference>
<sequence length="182" mass="20696">MSSPIVAKRYAYAFFEVASEKNQVDAIEQELQLIKQAMDENPAFLQFLQHPQITKAEKKKEITTVFKDKISEITLDFFNLLIDKSREDIITFTPVFFTEKANEARGLVDAVVTSVEPLSEEQEAGIAQSFNRLLNKEIRIQNQLDPSIMGGVIVQIGDRLYDGSVAGRLNRLQQSFRQAQVR</sequence>
<keyword evidence="4 8" id="KW-0406">Ion transport</keyword>
<evidence type="ECO:0000256" key="2">
    <source>
        <dbReference type="ARBA" id="ARBA00022448"/>
    </source>
</evidence>
<dbReference type="SUPFAM" id="SSF47928">
    <property type="entry name" value="N-terminal domain of the delta subunit of the F1F0-ATP synthase"/>
    <property type="match status" value="1"/>
</dbReference>
<reference evidence="9 10" key="1">
    <citation type="submission" date="2016-08" db="EMBL/GenBank/DDBJ databases">
        <title>Novel Firmicute Genomes.</title>
        <authorList>
            <person name="Poppleton D.I."/>
            <person name="Gribaldo S."/>
        </authorList>
    </citation>
    <scope>NUCLEOTIDE SEQUENCE [LARGE SCALE GENOMIC DNA]</scope>
    <source>
        <strain evidence="9 10">RAOx-1</strain>
    </source>
</reference>
<comment type="function">
    <text evidence="8">This protein is part of the stalk that links CF(0) to CF(1). It either transmits conformational changes from CF(0) to CF(1) or is implicated in proton conduction.</text>
</comment>
<dbReference type="InterPro" id="IPR026015">
    <property type="entry name" value="ATP_synth_OSCP/delta_N_sf"/>
</dbReference>
<keyword evidence="7 8" id="KW-0066">ATP synthesis</keyword>
<dbReference type="Gene3D" id="1.10.520.20">
    <property type="entry name" value="N-terminal domain of the delta subunit of the F1F0-ATP synthase"/>
    <property type="match status" value="1"/>
</dbReference>
<keyword evidence="2 8" id="KW-0813">Transport</keyword>
<comment type="subcellular location">
    <subcellularLocation>
        <location evidence="8">Cell membrane</location>
        <topology evidence="8">Peripheral membrane protein</topology>
    </subcellularLocation>
    <subcellularLocation>
        <location evidence="1">Membrane</location>
    </subcellularLocation>
</comment>